<evidence type="ECO:0000256" key="1">
    <source>
        <dbReference type="ARBA" id="ARBA00022833"/>
    </source>
</evidence>
<gene>
    <name evidence="7" type="ORF">SLS62_003693</name>
</gene>
<dbReference type="GO" id="GO:0008270">
    <property type="term" value="F:zinc ion binding"/>
    <property type="evidence" value="ECO:0007669"/>
    <property type="project" value="InterPro"/>
</dbReference>
<accession>A0AAN9YUH5</accession>
<dbReference type="GO" id="GO:0000981">
    <property type="term" value="F:DNA-binding transcription factor activity, RNA polymerase II-specific"/>
    <property type="evidence" value="ECO:0007669"/>
    <property type="project" value="InterPro"/>
</dbReference>
<dbReference type="InterPro" id="IPR052073">
    <property type="entry name" value="Amide_Lactam_Regulators"/>
</dbReference>
<evidence type="ECO:0008006" key="9">
    <source>
        <dbReference type="Google" id="ProtNLM"/>
    </source>
</evidence>
<evidence type="ECO:0000256" key="6">
    <source>
        <dbReference type="SAM" id="MobiDB-lite"/>
    </source>
</evidence>
<proteinExistence type="predicted"/>
<dbReference type="PANTHER" id="PTHR47171">
    <property type="entry name" value="FARA-RELATED"/>
    <property type="match status" value="1"/>
</dbReference>
<keyword evidence="3" id="KW-0238">DNA-binding</keyword>
<dbReference type="AlphaFoldDB" id="A0AAN9YUH5"/>
<sequence>MVRFIGSDSAGLPLKRKQVAQACSLCRKRKKRCVHGEVRQHAESDGTETVDNNEDQFPLQTQSQAVNEHSAPTSALSVKQDEVSNPERRVSRFVGDMNPEGLFIEATSPHSNRDQSIRGGVGIWQSHATDDKPYSTASAARQTSTLRQTMQGLLKAHVQNSCLPCQPSASDFAVLRRIYCEKLDPLFPAISSYLKRTPEEEITQIVLKQVISLAAASDPEAGPHLRLQNQDSLLGRGEFSALLSCAIRITLDAGFITDRFALTRILLVFSMYMQPTCPEEADLPARAFDDATHQMHTIGLHLAADENRDGFESLRTLFCCIWALDRITASLYGRAILLHERDIGWDLDASIAAQNPPFRLLLMVIGYLDKVFELYRPKNLLCQETMIIELPIFEQMIIDAGATKVRSAFLASLEILYHSVSILSCRLPLTAVATALPAPATNSRRSLSADRITSIVSQEFHDQLSYMPYITYGVSLSLSVAYQKLRYSNIPMYRNRGKQAFQRNTQILKSLGDTFWTAKVMAAMAEQVLQEMDKAVASLASQEPQSGDASKRTGLSSTRNGHAPGAELGSDTLTVPSNEGGTTPSFLGAIPDLDVFGHLDPTFDIGAVDAALEGNLDFGASSNWFDWQALWG</sequence>
<keyword evidence="4" id="KW-0804">Transcription</keyword>
<dbReference type="Proteomes" id="UP001320420">
    <property type="component" value="Unassembled WGS sequence"/>
</dbReference>
<keyword evidence="8" id="KW-1185">Reference proteome</keyword>
<keyword evidence="2" id="KW-0805">Transcription regulation</keyword>
<evidence type="ECO:0000256" key="2">
    <source>
        <dbReference type="ARBA" id="ARBA00023015"/>
    </source>
</evidence>
<organism evidence="7 8">
    <name type="scientific">Diatrype stigma</name>
    <dbReference type="NCBI Taxonomy" id="117547"/>
    <lineage>
        <taxon>Eukaryota</taxon>
        <taxon>Fungi</taxon>
        <taxon>Dikarya</taxon>
        <taxon>Ascomycota</taxon>
        <taxon>Pezizomycotina</taxon>
        <taxon>Sordariomycetes</taxon>
        <taxon>Xylariomycetidae</taxon>
        <taxon>Xylariales</taxon>
        <taxon>Diatrypaceae</taxon>
        <taxon>Diatrype</taxon>
    </lineage>
</organism>
<evidence type="ECO:0000313" key="7">
    <source>
        <dbReference type="EMBL" id="KAK7754400.1"/>
    </source>
</evidence>
<feature type="compositionally biased region" description="Polar residues" evidence="6">
    <location>
        <begin position="539"/>
        <end position="560"/>
    </location>
</feature>
<dbReference type="CDD" id="cd00067">
    <property type="entry name" value="GAL4"/>
    <property type="match status" value="1"/>
</dbReference>
<keyword evidence="1" id="KW-0862">Zinc</keyword>
<dbReference type="InterPro" id="IPR001138">
    <property type="entry name" value="Zn2Cys6_DnaBD"/>
</dbReference>
<comment type="caution">
    <text evidence="7">The sequence shown here is derived from an EMBL/GenBank/DDBJ whole genome shotgun (WGS) entry which is preliminary data.</text>
</comment>
<feature type="region of interest" description="Disordered" evidence="6">
    <location>
        <begin position="539"/>
        <end position="580"/>
    </location>
</feature>
<dbReference type="PANTHER" id="PTHR47171:SF6">
    <property type="entry name" value="SPECIFIC TRANSCRIPTION FACTOR, PUTATIVE (AFU_ORTHOLOGUE AFUA_2G06130)-RELATED"/>
    <property type="match status" value="1"/>
</dbReference>
<evidence type="ECO:0000256" key="5">
    <source>
        <dbReference type="ARBA" id="ARBA00023242"/>
    </source>
</evidence>
<evidence type="ECO:0000313" key="8">
    <source>
        <dbReference type="Proteomes" id="UP001320420"/>
    </source>
</evidence>
<feature type="compositionally biased region" description="Polar residues" evidence="6">
    <location>
        <begin position="571"/>
        <end position="580"/>
    </location>
</feature>
<protein>
    <recommendedName>
        <fullName evidence="9">Transcription factor domain-containing protein</fullName>
    </recommendedName>
</protein>
<evidence type="ECO:0000256" key="3">
    <source>
        <dbReference type="ARBA" id="ARBA00023125"/>
    </source>
</evidence>
<name>A0AAN9YUH5_9PEZI</name>
<dbReference type="EMBL" id="JAKJXP020000021">
    <property type="protein sequence ID" value="KAK7754400.1"/>
    <property type="molecule type" value="Genomic_DNA"/>
</dbReference>
<keyword evidence="5" id="KW-0539">Nucleus</keyword>
<dbReference type="CDD" id="cd12148">
    <property type="entry name" value="fungal_TF_MHR"/>
    <property type="match status" value="1"/>
</dbReference>
<dbReference type="GO" id="GO:0003677">
    <property type="term" value="F:DNA binding"/>
    <property type="evidence" value="ECO:0007669"/>
    <property type="project" value="UniProtKB-KW"/>
</dbReference>
<reference evidence="7 8" key="1">
    <citation type="submission" date="2024-02" db="EMBL/GenBank/DDBJ databases">
        <title>De novo assembly and annotation of 12 fungi associated with fruit tree decline syndrome in Ontario, Canada.</title>
        <authorList>
            <person name="Sulman M."/>
            <person name="Ellouze W."/>
            <person name="Ilyukhin E."/>
        </authorList>
    </citation>
    <scope>NUCLEOTIDE SEQUENCE [LARGE SCALE GENOMIC DNA]</scope>
    <source>
        <strain evidence="7 8">M11/M66-122</strain>
    </source>
</reference>
<evidence type="ECO:0000256" key="4">
    <source>
        <dbReference type="ARBA" id="ARBA00023163"/>
    </source>
</evidence>